<dbReference type="Pfam" id="PF13638">
    <property type="entry name" value="PIN_4"/>
    <property type="match status" value="1"/>
</dbReference>
<evidence type="ECO:0000259" key="7">
    <source>
        <dbReference type="Pfam" id="PF10373"/>
    </source>
</evidence>
<dbReference type="InParanoid" id="A0A7M7N8J0"/>
<dbReference type="SUPFAM" id="SSF48452">
    <property type="entry name" value="TPR-like"/>
    <property type="match status" value="1"/>
</dbReference>
<dbReference type="InterPro" id="IPR045153">
    <property type="entry name" value="Est1/Ebs1-like"/>
</dbReference>
<dbReference type="GO" id="GO:0000184">
    <property type="term" value="P:nuclear-transcribed mRNA catabolic process, nonsense-mediated decay"/>
    <property type="evidence" value="ECO:0000318"/>
    <property type="project" value="GO_Central"/>
</dbReference>
<feature type="region of interest" description="Disordered" evidence="6">
    <location>
        <begin position="862"/>
        <end position="897"/>
    </location>
</feature>
<feature type="domain" description="PIN" evidence="9">
    <location>
        <begin position="936"/>
        <end position="1026"/>
    </location>
</feature>
<evidence type="ECO:0000256" key="6">
    <source>
        <dbReference type="SAM" id="MobiDB-lite"/>
    </source>
</evidence>
<dbReference type="OrthoDB" id="5920073at2759"/>
<dbReference type="InterPro" id="IPR018834">
    <property type="entry name" value="DNA/RNA-bd_Est1-type"/>
</dbReference>
<dbReference type="CTD" id="23381"/>
<evidence type="ECO:0000259" key="8">
    <source>
        <dbReference type="Pfam" id="PF10374"/>
    </source>
</evidence>
<feature type="compositionally biased region" description="Low complexity" evidence="6">
    <location>
        <begin position="642"/>
        <end position="655"/>
    </location>
</feature>
<dbReference type="Gene3D" id="3.40.50.1010">
    <property type="entry name" value="5'-nuclease"/>
    <property type="match status" value="1"/>
</dbReference>
<evidence type="ECO:0000313" key="10">
    <source>
        <dbReference type="EnsemblMetazoa" id="XP_030832851"/>
    </source>
</evidence>
<dbReference type="GO" id="GO:0005697">
    <property type="term" value="C:telomerase holoenzyme complex"/>
    <property type="evidence" value="ECO:0000318"/>
    <property type="project" value="GO_Central"/>
</dbReference>
<dbReference type="GeneID" id="594440"/>
<dbReference type="Gene3D" id="1.25.40.10">
    <property type="entry name" value="Tetratricopeptide repeat domain"/>
    <property type="match status" value="1"/>
</dbReference>
<dbReference type="KEGG" id="spu:594440"/>
<dbReference type="InterPro" id="IPR019458">
    <property type="entry name" value="Est1-like_N"/>
</dbReference>
<dbReference type="Proteomes" id="UP000007110">
    <property type="component" value="Unassembled WGS sequence"/>
</dbReference>
<dbReference type="InterPro" id="IPR011990">
    <property type="entry name" value="TPR-like_helical_dom_sf"/>
</dbReference>
<name>A0A7M7N8J0_STRPU</name>
<dbReference type="Pfam" id="PF10374">
    <property type="entry name" value="EST1"/>
    <property type="match status" value="1"/>
</dbReference>
<protein>
    <submittedName>
        <fullName evidence="10">Uncharacterized protein</fullName>
    </submittedName>
</protein>
<evidence type="ECO:0000256" key="4">
    <source>
        <dbReference type="ARBA" id="ARBA00023161"/>
    </source>
</evidence>
<comment type="subcellular location">
    <subcellularLocation>
        <location evidence="2">Cytoplasm</location>
    </subcellularLocation>
    <subcellularLocation>
        <location evidence="1">Nucleus</location>
    </subcellularLocation>
</comment>
<feature type="compositionally biased region" description="Basic and acidic residues" evidence="6">
    <location>
        <begin position="540"/>
        <end position="550"/>
    </location>
</feature>
<feature type="compositionally biased region" description="Acidic residues" evidence="6">
    <location>
        <begin position="488"/>
        <end position="497"/>
    </location>
</feature>
<dbReference type="EnsemblMetazoa" id="XM_030976991">
    <property type="protein sequence ID" value="XP_030832851"/>
    <property type="gene ID" value="LOC594440"/>
</dbReference>
<dbReference type="FunFam" id="1.25.40.10:FF:001076">
    <property type="entry name" value="protein SMG5-like"/>
    <property type="match status" value="1"/>
</dbReference>
<dbReference type="FunCoup" id="A0A7M7N8J0">
    <property type="interactions" value="1923"/>
</dbReference>
<sequence length="1098" mass="124320">MVKIGDSSEDGNESRISFKSDVERLQQTRRVYRSAQDLTHKLESIFRHKQAYRVVFEKDAIEMRMRLRDLCERLMMLHPIDFGRKAEEILWWKVYYNVITLAKKSKKNIRSGSSLECAYRTHLLAATGFYHHLLMRLQWEYGLQENHVMDFISFPDQDQVKETCMDANKPEAKDWAQKACHRCLIYLGDLARYRQEFEGPSSCLLAQRFYHQALVLNPAVGMPHNQLGTLAGTRYQGLDAAYHYLRCWLSDLRFDGAIANLEKVFERNQKRFHELPSSPSPDLPPELQRPRDIKQFLIRFLYLQEMFQPSNKTSTDTLPSLCQEVLQGFHQCMLHGAVPHARQRDEEGRESYLSNDIIFKLVVLTLMSTYRLQKAGSKQTSTAVVFTLALFSYTLNHLCEKLNNAIYRKIYPDQTTATFTKAQDSDGSSDGRASPADTITPILSRDIDSDGTVKPAKKKQQKKKPKTVLKAMRRRRKRAGLGAHTSEESDLSEGEPGEDNHSNGGSSGGESGEERVLAAESDSDYFMDSQELELDEEESSERHSLHEDSKTPPPGSGEESGLSIMSDITVEDISSQLIAPPTGPTHTPPGRRNIRLAPSFDAYNKETMSAQSKEEGKETRERKGESPTGSTQTPPGRENRDTGGSSVTSASTSPSDLQTNPIPLPLIMEILTSEGLLPVIKILTDWLRTNEDFIIKTAQSSQPLWARLASLLNMCPHEKSLVNQDWCGSVGLRQLLEGSLESGKGKSWYQPMPLTEDIAIWTMPPLQYLQKKMKYGIHHELDLTLQEEVGDAITPKATSMLRVWDYLHPSASEIATYCSFLETCFVLFTVIRVLCLRQFGYYLSSIDGISLSCDDDHFTSETVDLSDEQDEEELHQPDEDDEPQPSTRPEEKEEDIDARRQQVMRGMAQLRLQSEVSQLEGSIEPLNMDALSPYLIPDTAVLSNQLPVLRSLVATSRFIVIIPKAVVSQLDINKKHQPKAREAIKFMEKEFQIGNRYLRAQKDKENLRFDENSKVKIDDINVRTFCSIAECAHFFALRCGDPALRSPANPNPGGMVTILTHQEPSDDPRVTTTIDKLLNVGVDVTTARDFQARWQAHT</sequence>
<feature type="domain" description="DNA/RNA-binding" evidence="7">
    <location>
        <begin position="206"/>
        <end position="412"/>
    </location>
</feature>
<proteinExistence type="predicted"/>
<dbReference type="GO" id="GO:0042162">
    <property type="term" value="F:telomeric DNA binding"/>
    <property type="evidence" value="ECO:0000318"/>
    <property type="project" value="GO_Central"/>
</dbReference>
<feature type="compositionally biased region" description="Basic residues" evidence="6">
    <location>
        <begin position="455"/>
        <end position="479"/>
    </location>
</feature>
<dbReference type="PANTHER" id="PTHR15696:SF7">
    <property type="entry name" value="NONSENSE-MEDIATED MRNA DECAY FACTOR"/>
    <property type="match status" value="1"/>
</dbReference>
<reference evidence="10" key="2">
    <citation type="submission" date="2021-01" db="UniProtKB">
        <authorList>
            <consortium name="EnsemblMetazoa"/>
        </authorList>
    </citation>
    <scope>IDENTIFICATION</scope>
</reference>
<evidence type="ECO:0000259" key="9">
    <source>
        <dbReference type="Pfam" id="PF13638"/>
    </source>
</evidence>
<feature type="domain" description="Telomerase activating protein Est1-like N-terminal" evidence="8">
    <location>
        <begin position="85"/>
        <end position="198"/>
    </location>
</feature>
<keyword evidence="3" id="KW-0963">Cytoplasm</keyword>
<keyword evidence="11" id="KW-1185">Reference proteome</keyword>
<keyword evidence="5" id="KW-0539">Nucleus</keyword>
<feature type="region of interest" description="Disordered" evidence="6">
    <location>
        <begin position="420"/>
        <end position="562"/>
    </location>
</feature>
<dbReference type="RefSeq" id="XP_030832851.1">
    <property type="nucleotide sequence ID" value="XM_030976991.1"/>
</dbReference>
<dbReference type="GO" id="GO:0005737">
    <property type="term" value="C:cytoplasm"/>
    <property type="evidence" value="ECO:0007669"/>
    <property type="project" value="UniProtKB-SubCell"/>
</dbReference>
<feature type="compositionally biased region" description="Acidic residues" evidence="6">
    <location>
        <begin position="521"/>
        <end position="539"/>
    </location>
</feature>
<organism evidence="10 11">
    <name type="scientific">Strongylocentrotus purpuratus</name>
    <name type="common">Purple sea urchin</name>
    <dbReference type="NCBI Taxonomy" id="7668"/>
    <lineage>
        <taxon>Eukaryota</taxon>
        <taxon>Metazoa</taxon>
        <taxon>Echinodermata</taxon>
        <taxon>Eleutherozoa</taxon>
        <taxon>Echinozoa</taxon>
        <taxon>Echinoidea</taxon>
        <taxon>Euechinoidea</taxon>
        <taxon>Echinacea</taxon>
        <taxon>Camarodonta</taxon>
        <taxon>Echinidea</taxon>
        <taxon>Strongylocentrotidae</taxon>
        <taxon>Strongylocentrotus</taxon>
    </lineage>
</organism>
<dbReference type="PANTHER" id="PTHR15696">
    <property type="entry name" value="SMG-7 SUPPRESSOR WITH MORPHOLOGICAL EFFECT ON GENITALIA PROTEIN 7"/>
    <property type="match status" value="1"/>
</dbReference>
<dbReference type="InterPro" id="IPR002716">
    <property type="entry name" value="PIN_dom"/>
</dbReference>
<dbReference type="AlphaFoldDB" id="A0A7M7N8J0"/>
<dbReference type="OMA" id="CLMSISR"/>
<evidence type="ECO:0000256" key="3">
    <source>
        <dbReference type="ARBA" id="ARBA00022490"/>
    </source>
</evidence>
<evidence type="ECO:0000256" key="2">
    <source>
        <dbReference type="ARBA" id="ARBA00004496"/>
    </source>
</evidence>
<dbReference type="Pfam" id="PF10373">
    <property type="entry name" value="EST1_DNA_bind"/>
    <property type="match status" value="1"/>
</dbReference>
<feature type="compositionally biased region" description="Acidic residues" evidence="6">
    <location>
        <begin position="864"/>
        <end position="883"/>
    </location>
</feature>
<feature type="region of interest" description="Disordered" evidence="6">
    <location>
        <begin position="577"/>
        <end position="659"/>
    </location>
</feature>
<accession>A0A7M7N8J0</accession>
<reference evidence="11" key="1">
    <citation type="submission" date="2015-02" db="EMBL/GenBank/DDBJ databases">
        <title>Genome sequencing for Strongylocentrotus purpuratus.</title>
        <authorList>
            <person name="Murali S."/>
            <person name="Liu Y."/>
            <person name="Vee V."/>
            <person name="English A."/>
            <person name="Wang M."/>
            <person name="Skinner E."/>
            <person name="Han Y."/>
            <person name="Muzny D.M."/>
            <person name="Worley K.C."/>
            <person name="Gibbs R.A."/>
        </authorList>
    </citation>
    <scope>NUCLEOTIDE SEQUENCE</scope>
</reference>
<feature type="compositionally biased region" description="Basic and acidic residues" evidence="6">
    <location>
        <begin position="612"/>
        <end position="625"/>
    </location>
</feature>
<evidence type="ECO:0000256" key="1">
    <source>
        <dbReference type="ARBA" id="ARBA00004123"/>
    </source>
</evidence>
<evidence type="ECO:0000313" key="11">
    <source>
        <dbReference type="Proteomes" id="UP000007110"/>
    </source>
</evidence>
<dbReference type="FunFam" id="3.40.50.1010:FF:000033">
    <property type="entry name" value="Blast:Protein SMG5"/>
    <property type="match status" value="1"/>
</dbReference>
<evidence type="ECO:0000256" key="5">
    <source>
        <dbReference type="ARBA" id="ARBA00023242"/>
    </source>
</evidence>
<dbReference type="GO" id="GO:0070034">
    <property type="term" value="F:telomerase RNA binding"/>
    <property type="evidence" value="ECO:0000318"/>
    <property type="project" value="GO_Central"/>
</dbReference>
<keyword evidence="4" id="KW-0866">Nonsense-mediated mRNA decay</keyword>